<evidence type="ECO:0000313" key="2">
    <source>
        <dbReference type="Proteomes" id="UP000075604"/>
    </source>
</evidence>
<proteinExistence type="predicted"/>
<reference evidence="1 2" key="1">
    <citation type="submission" date="2014-02" db="EMBL/GenBank/DDBJ databases">
        <title>The small core and large imbalanced accessory genome model reveals a collaborative survival strategy of Sorangium cellulosum strains in nature.</title>
        <authorList>
            <person name="Han K."/>
            <person name="Peng R."/>
            <person name="Blom J."/>
            <person name="Li Y.-Z."/>
        </authorList>
    </citation>
    <scope>NUCLEOTIDE SEQUENCE [LARGE SCALE GENOMIC DNA]</scope>
    <source>
        <strain evidence="1 2">So0157-18</strain>
    </source>
</reference>
<name>A0A150NZY6_SORCE</name>
<protein>
    <submittedName>
        <fullName evidence="1">Uncharacterized protein</fullName>
    </submittedName>
</protein>
<dbReference type="Proteomes" id="UP000075604">
    <property type="component" value="Unassembled WGS sequence"/>
</dbReference>
<dbReference type="EMBL" id="JELX01004452">
    <property type="protein sequence ID" value="KYF47936.1"/>
    <property type="molecule type" value="Genomic_DNA"/>
</dbReference>
<comment type="caution">
    <text evidence="1">The sequence shown here is derived from an EMBL/GenBank/DDBJ whole genome shotgun (WGS) entry which is preliminary data.</text>
</comment>
<sequence length="64" mass="7163">MDFLPSDVATMAETYQRLYQDEDEDVAPLAGGAGRRRGARRAMLRAMLADGWPERPGREPSRTP</sequence>
<dbReference type="AlphaFoldDB" id="A0A150NZY6"/>
<gene>
    <name evidence="1" type="ORF">BE04_14990</name>
</gene>
<accession>A0A150NZY6</accession>
<organism evidence="1 2">
    <name type="scientific">Sorangium cellulosum</name>
    <name type="common">Polyangium cellulosum</name>
    <dbReference type="NCBI Taxonomy" id="56"/>
    <lineage>
        <taxon>Bacteria</taxon>
        <taxon>Pseudomonadati</taxon>
        <taxon>Myxococcota</taxon>
        <taxon>Polyangia</taxon>
        <taxon>Polyangiales</taxon>
        <taxon>Polyangiaceae</taxon>
        <taxon>Sorangium</taxon>
    </lineage>
</organism>
<evidence type="ECO:0000313" key="1">
    <source>
        <dbReference type="EMBL" id="KYF47936.1"/>
    </source>
</evidence>